<evidence type="ECO:0000313" key="5">
    <source>
        <dbReference type="Proteomes" id="UP001557470"/>
    </source>
</evidence>
<dbReference type="Gene3D" id="3.30.420.10">
    <property type="entry name" value="Ribonuclease H-like superfamily/Ribonuclease H"/>
    <property type="match status" value="1"/>
</dbReference>
<reference evidence="4 5" key="1">
    <citation type="submission" date="2024-06" db="EMBL/GenBank/DDBJ databases">
        <authorList>
            <person name="Pan Q."/>
            <person name="Wen M."/>
            <person name="Jouanno E."/>
            <person name="Zahm M."/>
            <person name="Klopp C."/>
            <person name="Cabau C."/>
            <person name="Louis A."/>
            <person name="Berthelot C."/>
            <person name="Parey E."/>
            <person name="Roest Crollius H."/>
            <person name="Montfort J."/>
            <person name="Robinson-Rechavi M."/>
            <person name="Bouchez O."/>
            <person name="Lampietro C."/>
            <person name="Lopez Roques C."/>
            <person name="Donnadieu C."/>
            <person name="Postlethwait J."/>
            <person name="Bobe J."/>
            <person name="Verreycken H."/>
            <person name="Guiguen Y."/>
        </authorList>
    </citation>
    <scope>NUCLEOTIDE SEQUENCE [LARGE SCALE GENOMIC DNA]</scope>
    <source>
        <strain evidence="4">Up_M1</strain>
        <tissue evidence="4">Testis</tissue>
    </source>
</reference>
<keyword evidence="1" id="KW-0238">DNA-binding</keyword>
<feature type="compositionally biased region" description="Polar residues" evidence="2">
    <location>
        <begin position="467"/>
        <end position="478"/>
    </location>
</feature>
<dbReference type="InterPro" id="IPR004875">
    <property type="entry name" value="DDE_SF_endonuclease_dom"/>
</dbReference>
<dbReference type="InterPro" id="IPR050863">
    <property type="entry name" value="CenT-Element_Derived"/>
</dbReference>
<evidence type="ECO:0000259" key="3">
    <source>
        <dbReference type="PROSITE" id="PS51253"/>
    </source>
</evidence>
<gene>
    <name evidence="4" type="ORF">UPYG_G00173000</name>
</gene>
<dbReference type="PANTHER" id="PTHR19303:SF74">
    <property type="entry name" value="POGO TRANSPOSABLE ELEMENT WITH KRAB DOMAIN"/>
    <property type="match status" value="1"/>
</dbReference>
<dbReference type="InterPro" id="IPR036397">
    <property type="entry name" value="RNaseH_sf"/>
</dbReference>
<keyword evidence="5" id="KW-1185">Reference proteome</keyword>
<proteinExistence type="predicted"/>
<dbReference type="PANTHER" id="PTHR19303">
    <property type="entry name" value="TRANSPOSON"/>
    <property type="match status" value="1"/>
</dbReference>
<feature type="compositionally biased region" description="Basic residues" evidence="2">
    <location>
        <begin position="565"/>
        <end position="574"/>
    </location>
</feature>
<comment type="caution">
    <text evidence="4">The sequence shown here is derived from an EMBL/GenBank/DDBJ whole genome shotgun (WGS) entry which is preliminary data.</text>
</comment>
<feature type="compositionally biased region" description="Basic residues" evidence="2">
    <location>
        <begin position="541"/>
        <end position="558"/>
    </location>
</feature>
<evidence type="ECO:0000256" key="2">
    <source>
        <dbReference type="SAM" id="MobiDB-lite"/>
    </source>
</evidence>
<dbReference type="InterPro" id="IPR006600">
    <property type="entry name" value="HTH_CenpB_DNA-bd_dom"/>
</dbReference>
<organism evidence="4 5">
    <name type="scientific">Umbra pygmaea</name>
    <name type="common">Eastern mudminnow</name>
    <dbReference type="NCBI Taxonomy" id="75934"/>
    <lineage>
        <taxon>Eukaryota</taxon>
        <taxon>Metazoa</taxon>
        <taxon>Chordata</taxon>
        <taxon>Craniata</taxon>
        <taxon>Vertebrata</taxon>
        <taxon>Euteleostomi</taxon>
        <taxon>Actinopterygii</taxon>
        <taxon>Neopterygii</taxon>
        <taxon>Teleostei</taxon>
        <taxon>Protacanthopterygii</taxon>
        <taxon>Esociformes</taxon>
        <taxon>Umbridae</taxon>
        <taxon>Umbra</taxon>
    </lineage>
</organism>
<sequence>MPRQWVRKTNRGVSAHVLKVASDEVRQGKTVRSVAKDHSICHVTLSRYCKKLQNLREQGSRKLPSVGYHSSQKVFDAQQEEVLTGYLIEAADFYYGLTPREVRKFAYQLAVEYNIKHPQSWDENNMAGPDWFSGFMKRHPNLSMRSAQATSLARATSFNRTNVEAFFMKLSDVIERYSFAGCDIWNMDETGVTTVQTPDRVVARRGVKQVGSMTSAERGALVSVACAVQALGNSIPPFFVFPRKKYKDFFVHLGPPGSVGSGNGSGWMQENDFLLFLEHFAKHTKVSPEKKVLLLLDNHSSHISVKAVNYCKANGIVLLSLPPHCSHKLQPLDRSVYGPLKKSVNSAGDAWMRMNPAKTMTIYDVPSLMRTALPTAASPSNIQAGFRCTGIWPLNPDIFQDHDFAPCQVTDRPDPASMASVVSRQDSFTTTASSTLLQMSSAATDTSTLPQMSSAATEASTLSQVSSAGTAASNLPQTSSAASSSAPAEPLTKVFSPSTVRPFPKAGPRKTTGTTRRRRKSDIYTDTPVKQALEEEEKERSNKKNVKTAIFGKRKRKQNNAERKTAKKRSKKNKDKGEDTSDEDDFCIVCMELFGNSKPKEKWIRCVNCKFWAHENCTPGNPTYICHHCDSDHSD</sequence>
<feature type="region of interest" description="Disordered" evidence="2">
    <location>
        <begin position="467"/>
        <end position="582"/>
    </location>
</feature>
<accession>A0ABD0WP46</accession>
<dbReference type="EMBL" id="JAGEUA010000005">
    <property type="protein sequence ID" value="KAL0978624.1"/>
    <property type="molecule type" value="Genomic_DNA"/>
</dbReference>
<dbReference type="Proteomes" id="UP001557470">
    <property type="component" value="Unassembled WGS sequence"/>
</dbReference>
<dbReference type="AlphaFoldDB" id="A0ABD0WP46"/>
<evidence type="ECO:0000313" key="4">
    <source>
        <dbReference type="EMBL" id="KAL0978624.1"/>
    </source>
</evidence>
<feature type="domain" description="HTH CENPB-type" evidence="3">
    <location>
        <begin position="67"/>
        <end position="145"/>
    </location>
</feature>
<dbReference type="Pfam" id="PF03184">
    <property type="entry name" value="DDE_1"/>
    <property type="match status" value="1"/>
</dbReference>
<name>A0ABD0WP46_UMBPY</name>
<dbReference type="GO" id="GO:0003677">
    <property type="term" value="F:DNA binding"/>
    <property type="evidence" value="ECO:0007669"/>
    <property type="project" value="UniProtKB-KW"/>
</dbReference>
<dbReference type="PROSITE" id="PS51253">
    <property type="entry name" value="HTH_CENPB"/>
    <property type="match status" value="1"/>
</dbReference>
<dbReference type="InterPro" id="IPR011011">
    <property type="entry name" value="Znf_FYVE_PHD"/>
</dbReference>
<dbReference type="SUPFAM" id="SSF57903">
    <property type="entry name" value="FYVE/PHD zinc finger"/>
    <property type="match status" value="1"/>
</dbReference>
<evidence type="ECO:0000256" key="1">
    <source>
        <dbReference type="ARBA" id="ARBA00023125"/>
    </source>
</evidence>
<protein>
    <recommendedName>
        <fullName evidence="3">HTH CENPB-type domain-containing protein</fullName>
    </recommendedName>
</protein>